<protein>
    <submittedName>
        <fullName evidence="1">Uncharacterized protein</fullName>
    </submittedName>
</protein>
<accession>X1G1A7</accession>
<evidence type="ECO:0000313" key="1">
    <source>
        <dbReference type="EMBL" id="GAH38570.1"/>
    </source>
</evidence>
<proteinExistence type="predicted"/>
<dbReference type="AlphaFoldDB" id="X1G1A7"/>
<organism evidence="1">
    <name type="scientific">marine sediment metagenome</name>
    <dbReference type="NCBI Taxonomy" id="412755"/>
    <lineage>
        <taxon>unclassified sequences</taxon>
        <taxon>metagenomes</taxon>
        <taxon>ecological metagenomes</taxon>
    </lineage>
</organism>
<dbReference type="EMBL" id="BARU01013589">
    <property type="protein sequence ID" value="GAH38570.1"/>
    <property type="molecule type" value="Genomic_DNA"/>
</dbReference>
<name>X1G1A7_9ZZZZ</name>
<reference evidence="1" key="1">
    <citation type="journal article" date="2014" name="Front. Microbiol.">
        <title>High frequency of phylogenetically diverse reductive dehalogenase-homologous genes in deep subseafloor sedimentary metagenomes.</title>
        <authorList>
            <person name="Kawai M."/>
            <person name="Futagami T."/>
            <person name="Toyoda A."/>
            <person name="Takaki Y."/>
            <person name="Nishi S."/>
            <person name="Hori S."/>
            <person name="Arai W."/>
            <person name="Tsubouchi T."/>
            <person name="Morono Y."/>
            <person name="Uchiyama I."/>
            <person name="Ito T."/>
            <person name="Fujiyama A."/>
            <person name="Inagaki F."/>
            <person name="Takami H."/>
        </authorList>
    </citation>
    <scope>NUCLEOTIDE SEQUENCE</scope>
    <source>
        <strain evidence="1">Expedition CK06-06</strain>
    </source>
</reference>
<feature type="non-terminal residue" evidence="1">
    <location>
        <position position="38"/>
    </location>
</feature>
<sequence>MTQREQLACFVERTDELKKTRLIRHGFHYNSTMNWNKM</sequence>
<gene>
    <name evidence="1" type="ORF">S03H2_24453</name>
</gene>
<comment type="caution">
    <text evidence="1">The sequence shown here is derived from an EMBL/GenBank/DDBJ whole genome shotgun (WGS) entry which is preliminary data.</text>
</comment>